<proteinExistence type="predicted"/>
<organism>
    <name type="scientific">Branchiostoma floridae</name>
    <name type="common">Florida lancelet</name>
    <name type="synonym">Amphioxus</name>
    <dbReference type="NCBI Taxonomy" id="7739"/>
    <lineage>
        <taxon>Eukaryota</taxon>
        <taxon>Metazoa</taxon>
        <taxon>Chordata</taxon>
        <taxon>Cephalochordata</taxon>
        <taxon>Leptocardii</taxon>
        <taxon>Amphioxiformes</taxon>
        <taxon>Branchiostomatidae</taxon>
        <taxon>Branchiostoma</taxon>
    </lineage>
</organism>
<dbReference type="CDD" id="cd16448">
    <property type="entry name" value="RING-H2"/>
    <property type="match status" value="1"/>
</dbReference>
<keyword evidence="6" id="KW-0812">Transmembrane</keyword>
<feature type="domain" description="RING-type" evidence="7">
    <location>
        <begin position="80"/>
        <end position="125"/>
    </location>
</feature>
<dbReference type="Gene3D" id="3.30.40.10">
    <property type="entry name" value="Zinc/RING finger domain, C3HC4 (zinc finger)"/>
    <property type="match status" value="1"/>
</dbReference>
<evidence type="ECO:0000256" key="2">
    <source>
        <dbReference type="ARBA" id="ARBA00022771"/>
    </source>
</evidence>
<evidence type="ECO:0000256" key="4">
    <source>
        <dbReference type="PROSITE-ProRule" id="PRU00175"/>
    </source>
</evidence>
<evidence type="ECO:0000256" key="1">
    <source>
        <dbReference type="ARBA" id="ARBA00022723"/>
    </source>
</evidence>
<keyword evidence="3" id="KW-0862">Zinc</keyword>
<dbReference type="EMBL" id="GG666545">
    <property type="protein sequence ID" value="EEN57238.1"/>
    <property type="molecule type" value="Genomic_DNA"/>
</dbReference>
<keyword evidence="6" id="KW-1133">Transmembrane helix</keyword>
<dbReference type="InParanoid" id="C3YQZ6"/>
<accession>C3YQZ6</accession>
<dbReference type="AlphaFoldDB" id="C3YQZ6"/>
<feature type="compositionally biased region" description="Basic and acidic residues" evidence="5">
    <location>
        <begin position="158"/>
        <end position="172"/>
    </location>
</feature>
<sequence>MLAMGETQLLLTLTGVSLYLFHHRAHLPRLVWRPYVLLLSGIGTVLLLKDTSYVLCFLAWLLFVCLHYFKELQKGNESECCICLEDLKSSCPYECTRCKKATHARCVVDYLEQSGERSFRCPFCRKDMKVNKEQLKMAIENFHRLLGNTDMSDDQERDESTDSEARRKRDLELSWEDQVEDEITEHPDSSSSLREPRPATQPSVVTATKTITIVSLMVTFHGSYQLFRDSYRVLPADLKKLGKVFLQDAKAFIRGPMMMCAQKLYNGAAVAVMFLYNSVFESSGRVKRVVYGALQRVMTLATMIWDSPAMAMVRQGTMSAANYLINTFPAHALSFTTRVYHIGKEVAHRAWHSRFMTELCEDVSVLSYFAFVTLPVFLRDVTVSVWYSRPVQLTRQKSLEGLLFTFNTLPKLVAHSLYTVFVGLGEAAIAVWYSQLACTIRNVSYKIAIKGVDCAKISALYTKHASIVAVKLLWSALEFLFFTLPITLYYSPTACNFRDFARVSSVCTYNNVLVPSAKLLYNIYWLACRVLYETAVFAYKVVRTIVLSLFKFLYWLFVIKVPEVLKMVLSSVRLLWSYTSFVLREWWTLLLNSWVGHATGNAVKSLKKAATSGYVAVLHLLSVARVAGIAAFNRSLYLSRATFQKMRELLLMFRVAMATAYTNFMQSHIVQHVVIPGIVYAGVKSREAAQSMQQYLRVQGQKTKELMLDSFWAAYNYDYRGVLYVYMDGIWDIVGRVLYRDPNAAKA</sequence>
<evidence type="ECO:0000256" key="3">
    <source>
        <dbReference type="ARBA" id="ARBA00022833"/>
    </source>
</evidence>
<dbReference type="InterPro" id="IPR001841">
    <property type="entry name" value="Znf_RING"/>
</dbReference>
<reference evidence="8" key="1">
    <citation type="journal article" date="2008" name="Nature">
        <title>The amphioxus genome and the evolution of the chordate karyotype.</title>
        <authorList>
            <consortium name="US DOE Joint Genome Institute (JGI-PGF)"/>
            <person name="Putnam N.H."/>
            <person name="Butts T."/>
            <person name="Ferrier D.E.K."/>
            <person name="Furlong R.F."/>
            <person name="Hellsten U."/>
            <person name="Kawashima T."/>
            <person name="Robinson-Rechavi M."/>
            <person name="Shoguchi E."/>
            <person name="Terry A."/>
            <person name="Yu J.-K."/>
            <person name="Benito-Gutierrez E.L."/>
            <person name="Dubchak I."/>
            <person name="Garcia-Fernandez J."/>
            <person name="Gibson-Brown J.J."/>
            <person name="Grigoriev I.V."/>
            <person name="Horton A.C."/>
            <person name="de Jong P.J."/>
            <person name="Jurka J."/>
            <person name="Kapitonov V.V."/>
            <person name="Kohara Y."/>
            <person name="Kuroki Y."/>
            <person name="Lindquist E."/>
            <person name="Lucas S."/>
            <person name="Osoegawa K."/>
            <person name="Pennacchio L.A."/>
            <person name="Salamov A.A."/>
            <person name="Satou Y."/>
            <person name="Sauka-Spengler T."/>
            <person name="Schmutz J."/>
            <person name="Shin-I T."/>
            <person name="Toyoda A."/>
            <person name="Bronner-Fraser M."/>
            <person name="Fujiyama A."/>
            <person name="Holland L.Z."/>
            <person name="Holland P.W.H."/>
            <person name="Satoh N."/>
            <person name="Rokhsar D.S."/>
        </authorList>
    </citation>
    <scope>NUCLEOTIDE SEQUENCE [LARGE SCALE GENOMIC DNA]</scope>
    <source>
        <strain evidence="8">S238N-H82</strain>
        <tissue evidence="8">Testes</tissue>
    </source>
</reference>
<dbReference type="GO" id="GO:0008270">
    <property type="term" value="F:zinc ion binding"/>
    <property type="evidence" value="ECO:0007669"/>
    <property type="project" value="UniProtKB-KW"/>
</dbReference>
<feature type="compositionally biased region" description="Acidic residues" evidence="5">
    <location>
        <begin position="173"/>
        <end position="183"/>
    </location>
</feature>
<keyword evidence="6" id="KW-0472">Membrane</keyword>
<evidence type="ECO:0000259" key="7">
    <source>
        <dbReference type="PROSITE" id="PS50089"/>
    </source>
</evidence>
<keyword evidence="2 4" id="KW-0863">Zinc-finger</keyword>
<dbReference type="PROSITE" id="PS50089">
    <property type="entry name" value="ZF_RING_2"/>
    <property type="match status" value="1"/>
</dbReference>
<evidence type="ECO:0000256" key="5">
    <source>
        <dbReference type="SAM" id="MobiDB-lite"/>
    </source>
</evidence>
<feature type="transmembrane region" description="Helical" evidence="6">
    <location>
        <begin position="472"/>
        <end position="490"/>
    </location>
</feature>
<feature type="region of interest" description="Disordered" evidence="5">
    <location>
        <begin position="149"/>
        <end position="202"/>
    </location>
</feature>
<protein>
    <recommendedName>
        <fullName evidence="7">RING-type domain-containing protein</fullName>
    </recommendedName>
</protein>
<name>C3YQZ6_BRAFL</name>
<gene>
    <name evidence="8" type="ORF">BRAFLDRAFT_95005</name>
</gene>
<dbReference type="SUPFAM" id="SSF57850">
    <property type="entry name" value="RING/U-box"/>
    <property type="match status" value="1"/>
</dbReference>
<feature type="transmembrane region" description="Helical" evidence="6">
    <location>
        <begin position="614"/>
        <end position="637"/>
    </location>
</feature>
<dbReference type="InterPro" id="IPR013083">
    <property type="entry name" value="Znf_RING/FYVE/PHD"/>
</dbReference>
<evidence type="ECO:0000313" key="8">
    <source>
        <dbReference type="EMBL" id="EEN57238.1"/>
    </source>
</evidence>
<evidence type="ECO:0000256" key="6">
    <source>
        <dbReference type="SAM" id="Phobius"/>
    </source>
</evidence>
<keyword evidence="1" id="KW-0479">Metal-binding</keyword>